<organism evidence="4 5">
    <name type="scientific">Aspergillus pseudotamarii</name>
    <dbReference type="NCBI Taxonomy" id="132259"/>
    <lineage>
        <taxon>Eukaryota</taxon>
        <taxon>Fungi</taxon>
        <taxon>Dikarya</taxon>
        <taxon>Ascomycota</taxon>
        <taxon>Pezizomycotina</taxon>
        <taxon>Eurotiomycetes</taxon>
        <taxon>Eurotiomycetidae</taxon>
        <taxon>Eurotiales</taxon>
        <taxon>Aspergillaceae</taxon>
        <taxon>Aspergillus</taxon>
        <taxon>Aspergillus subgen. Circumdati</taxon>
    </lineage>
</organism>
<feature type="region of interest" description="Disordered" evidence="1">
    <location>
        <begin position="321"/>
        <end position="342"/>
    </location>
</feature>
<gene>
    <name evidence="4" type="ORF">BDV38DRAFT_135058</name>
</gene>
<proteinExistence type="predicted"/>
<evidence type="ECO:0000259" key="3">
    <source>
        <dbReference type="Pfam" id="PF00149"/>
    </source>
</evidence>
<dbReference type="SUPFAM" id="SSF56300">
    <property type="entry name" value="Metallo-dependent phosphatases"/>
    <property type="match status" value="1"/>
</dbReference>
<accession>A0A5N6SP93</accession>
<name>A0A5N6SP93_ASPPS</name>
<keyword evidence="5" id="KW-1185">Reference proteome</keyword>
<sequence>MLIVSIKISLSWLILPHCLSFKPHREPRSHNGNMRRKTRFVCVSDTHGYTPAEAGFKLPAGDVLIHAGDLTNQGSITELRKTIDWVAAAEFEVKIVICGNHDITLDPNFYAKHGPKFHSQRLEDPQKCIEVVTASSSIIFLRHQSALVRLTRPNGPNTIFKVFGSPFSQSPGTWAWGYESADAAALWSHIPLDADLVVTHTPPHSHCDRRATGGSVGCEALRQALGRVRPSLAICGHVHESRGYERVRWPLSPLTGSEQVIRGALPEPGSKKQSLIDLTGKKAQRLDNDDFFFDEVKNNQGVSFPSAQNILILPSADVPGESTTSYPRLRPDKCPSDPPIDRSRRRETCIVNAAIMATSWPHRGGKRFNPPIVVDLELPVWRE</sequence>
<dbReference type="EMBL" id="ML743591">
    <property type="protein sequence ID" value="KAE8135679.1"/>
    <property type="molecule type" value="Genomic_DNA"/>
</dbReference>
<feature type="compositionally biased region" description="Basic and acidic residues" evidence="1">
    <location>
        <begin position="329"/>
        <end position="342"/>
    </location>
</feature>
<dbReference type="Gene3D" id="3.60.21.10">
    <property type="match status" value="1"/>
</dbReference>
<dbReference type="PANTHER" id="PTHR12905:SF16">
    <property type="entry name" value="SER_THR PROTEIN PHOSPHATASE FAMILY PROTEIN (AFU_ORTHOLOGUE AFUA_1G06000)"/>
    <property type="match status" value="1"/>
</dbReference>
<dbReference type="Pfam" id="PF00149">
    <property type="entry name" value="Metallophos"/>
    <property type="match status" value="1"/>
</dbReference>
<dbReference type="CDD" id="cd07379">
    <property type="entry name" value="MPP_239FB"/>
    <property type="match status" value="1"/>
</dbReference>
<dbReference type="InterPro" id="IPR051693">
    <property type="entry name" value="UPF0046_metallophosphoest"/>
</dbReference>
<dbReference type="PANTHER" id="PTHR12905">
    <property type="entry name" value="METALLOPHOSPHOESTERASE"/>
    <property type="match status" value="1"/>
</dbReference>
<feature type="domain" description="Calcineurin-like phosphoesterase" evidence="3">
    <location>
        <begin position="39"/>
        <end position="240"/>
    </location>
</feature>
<dbReference type="AlphaFoldDB" id="A0A5N6SP93"/>
<evidence type="ECO:0000256" key="1">
    <source>
        <dbReference type="SAM" id="MobiDB-lite"/>
    </source>
</evidence>
<dbReference type="Proteomes" id="UP000325672">
    <property type="component" value="Unassembled WGS sequence"/>
</dbReference>
<evidence type="ECO:0000313" key="5">
    <source>
        <dbReference type="Proteomes" id="UP000325672"/>
    </source>
</evidence>
<keyword evidence="2" id="KW-0732">Signal</keyword>
<dbReference type="InterPro" id="IPR004843">
    <property type="entry name" value="Calcineurin-like_PHP"/>
</dbReference>
<dbReference type="RefSeq" id="XP_031911742.1">
    <property type="nucleotide sequence ID" value="XM_032051361.1"/>
</dbReference>
<feature type="signal peptide" evidence="2">
    <location>
        <begin position="1"/>
        <end position="20"/>
    </location>
</feature>
<evidence type="ECO:0000313" key="4">
    <source>
        <dbReference type="EMBL" id="KAE8135679.1"/>
    </source>
</evidence>
<dbReference type="InterPro" id="IPR029052">
    <property type="entry name" value="Metallo-depent_PP-like"/>
</dbReference>
<dbReference type="GeneID" id="43635571"/>
<evidence type="ECO:0000256" key="2">
    <source>
        <dbReference type="SAM" id="SignalP"/>
    </source>
</evidence>
<dbReference type="OrthoDB" id="630188at2759"/>
<protein>
    <submittedName>
        <fullName evidence="4">Metallo-dependent phosphatase-like protein</fullName>
    </submittedName>
</protein>
<feature type="chain" id="PRO_5025061167" evidence="2">
    <location>
        <begin position="21"/>
        <end position="383"/>
    </location>
</feature>
<dbReference type="GO" id="GO:0016787">
    <property type="term" value="F:hydrolase activity"/>
    <property type="evidence" value="ECO:0007669"/>
    <property type="project" value="InterPro"/>
</dbReference>
<reference evidence="4 5" key="1">
    <citation type="submission" date="2019-04" db="EMBL/GenBank/DDBJ databases">
        <title>Friends and foes A comparative genomics study of 23 Aspergillus species from section Flavi.</title>
        <authorList>
            <consortium name="DOE Joint Genome Institute"/>
            <person name="Kjaerbolling I."/>
            <person name="Vesth T."/>
            <person name="Frisvad J.C."/>
            <person name="Nybo J.L."/>
            <person name="Theobald S."/>
            <person name="Kildgaard S."/>
            <person name="Isbrandt T."/>
            <person name="Kuo A."/>
            <person name="Sato A."/>
            <person name="Lyhne E.K."/>
            <person name="Kogle M.E."/>
            <person name="Wiebenga A."/>
            <person name="Kun R.S."/>
            <person name="Lubbers R.J."/>
            <person name="Makela M.R."/>
            <person name="Barry K."/>
            <person name="Chovatia M."/>
            <person name="Clum A."/>
            <person name="Daum C."/>
            <person name="Haridas S."/>
            <person name="He G."/>
            <person name="LaButti K."/>
            <person name="Lipzen A."/>
            <person name="Mondo S."/>
            <person name="Riley R."/>
            <person name="Salamov A."/>
            <person name="Simmons B.A."/>
            <person name="Magnuson J.K."/>
            <person name="Henrissat B."/>
            <person name="Mortensen U.H."/>
            <person name="Larsen T.O."/>
            <person name="Devries R.P."/>
            <person name="Grigoriev I.V."/>
            <person name="Machida M."/>
            <person name="Baker S.E."/>
            <person name="Andersen M.R."/>
        </authorList>
    </citation>
    <scope>NUCLEOTIDE SEQUENCE [LARGE SCALE GENOMIC DNA]</scope>
    <source>
        <strain evidence="4 5">CBS 117625</strain>
    </source>
</reference>